<keyword evidence="3" id="KW-1185">Reference proteome</keyword>
<dbReference type="Gene3D" id="3.90.550.10">
    <property type="entry name" value="Spore Coat Polysaccharide Biosynthesis Protein SpsA, Chain A"/>
    <property type="match status" value="1"/>
</dbReference>
<dbReference type="InterPro" id="IPR050793">
    <property type="entry name" value="CMP-NeuNAc_synthase"/>
</dbReference>
<dbReference type="PANTHER" id="PTHR21485:SF6">
    <property type="entry name" value="N-ACYLNEURAMINATE CYTIDYLYLTRANSFERASE-RELATED"/>
    <property type="match status" value="1"/>
</dbReference>
<dbReference type="PANTHER" id="PTHR21485">
    <property type="entry name" value="HAD SUPERFAMILY MEMBERS CMAS AND KDSC"/>
    <property type="match status" value="1"/>
</dbReference>
<dbReference type="Proteomes" id="UP000254920">
    <property type="component" value="Unassembled WGS sequence"/>
</dbReference>
<keyword evidence="2" id="KW-0548">Nucleotidyltransferase</keyword>
<protein>
    <submittedName>
        <fullName evidence="2">N-acylneuraminate cytidylyltransferase</fullName>
        <ecNumber evidence="2">2.7.7.43</ecNumber>
    </submittedName>
</protein>
<accession>A0A381DJ44</accession>
<dbReference type="InterPro" id="IPR029044">
    <property type="entry name" value="Nucleotide-diphossugar_trans"/>
</dbReference>
<reference evidence="2 3" key="1">
    <citation type="submission" date="2018-06" db="EMBL/GenBank/DDBJ databases">
        <authorList>
            <consortium name="Pathogen Informatics"/>
            <person name="Doyle S."/>
        </authorList>
    </citation>
    <scope>NUCLEOTIDE SEQUENCE [LARGE SCALE GENOMIC DNA]</scope>
    <source>
        <strain evidence="2 3">NCTC12475</strain>
    </source>
</reference>
<dbReference type="SUPFAM" id="SSF53448">
    <property type="entry name" value="Nucleotide-diphospho-sugar transferases"/>
    <property type="match status" value="1"/>
</dbReference>
<organism evidence="2 3">
    <name type="scientific">Campylobacter sputorum subsp. sputorum</name>
    <dbReference type="NCBI Taxonomy" id="32024"/>
    <lineage>
        <taxon>Bacteria</taxon>
        <taxon>Pseudomonadati</taxon>
        <taxon>Campylobacterota</taxon>
        <taxon>Epsilonproteobacteria</taxon>
        <taxon>Campylobacterales</taxon>
        <taxon>Campylobacteraceae</taxon>
        <taxon>Campylobacter</taxon>
    </lineage>
</organism>
<dbReference type="STRING" id="32024.GCA_000788295_01822"/>
<evidence type="ECO:0000313" key="2">
    <source>
        <dbReference type="EMBL" id="SUX10722.1"/>
    </source>
</evidence>
<proteinExistence type="inferred from homology"/>
<dbReference type="EC" id="2.7.7.43" evidence="2"/>
<evidence type="ECO:0000256" key="1">
    <source>
        <dbReference type="ARBA" id="ARBA00010726"/>
    </source>
</evidence>
<dbReference type="EMBL" id="UFVD01000001">
    <property type="protein sequence ID" value="SUX10722.1"/>
    <property type="molecule type" value="Genomic_DNA"/>
</dbReference>
<dbReference type="CDD" id="cd02513">
    <property type="entry name" value="CMP-NeuAc_Synthase"/>
    <property type="match status" value="1"/>
</dbReference>
<dbReference type="Pfam" id="PF02348">
    <property type="entry name" value="CTP_transf_3"/>
    <property type="match status" value="1"/>
</dbReference>
<dbReference type="AlphaFoldDB" id="A0A381DJ44"/>
<sequence length="238" mass="27089">MYKNRTFLAIIPARSGSKGLVGKNIKILCQKPLIAWSIEAGKKSKYLDEIVLSTNSREIAQIANKFGAKTPFLRPENLSQDDSTTFDALKHTILFYKNELGKEFDYTVLLEPTSPLRTADDIDKAIEILVNSDIADSIVGVCKTESQHPAFLVKKDDKGFISGYENKDMKVLRRQDIDDVYFFEGTIYVSKTDVLLEKKSFYHEKTLGYEVEKFKSLEIDDIDDFIMVEALMKAKGYK</sequence>
<dbReference type="OrthoDB" id="9805604at2"/>
<dbReference type="InterPro" id="IPR003329">
    <property type="entry name" value="Cytidylyl_trans"/>
</dbReference>
<comment type="similarity">
    <text evidence="1">Belongs to the CMP-NeuNAc synthase family.</text>
</comment>
<dbReference type="GO" id="GO:0008781">
    <property type="term" value="F:N-acylneuraminate cytidylyltransferase activity"/>
    <property type="evidence" value="ECO:0007669"/>
    <property type="project" value="UniProtKB-EC"/>
</dbReference>
<evidence type="ECO:0000313" key="3">
    <source>
        <dbReference type="Proteomes" id="UP000254920"/>
    </source>
</evidence>
<name>A0A381DJ44_9BACT</name>
<gene>
    <name evidence="2" type="primary">neuA_2</name>
    <name evidence="2" type="ORF">NCTC12475_00929</name>
</gene>
<keyword evidence="2" id="KW-0808">Transferase</keyword>